<dbReference type="Pfam" id="PF00106">
    <property type="entry name" value="adh_short"/>
    <property type="match status" value="1"/>
</dbReference>
<evidence type="ECO:0000256" key="1">
    <source>
        <dbReference type="ARBA" id="ARBA00006484"/>
    </source>
</evidence>
<feature type="region of interest" description="Disordered" evidence="3">
    <location>
        <begin position="340"/>
        <end position="379"/>
    </location>
</feature>
<dbReference type="InterPro" id="IPR002347">
    <property type="entry name" value="SDR_fam"/>
</dbReference>
<comment type="caution">
    <text evidence="4">The sequence shown here is derived from an EMBL/GenBank/DDBJ whole genome shotgun (WGS) entry which is preliminary data.</text>
</comment>
<protein>
    <recommendedName>
        <fullName evidence="6">NAD(P)-binding protein</fullName>
    </recommendedName>
</protein>
<accession>A0A8H3YQC1</accession>
<dbReference type="Proteomes" id="UP000447873">
    <property type="component" value="Unassembled WGS sequence"/>
</dbReference>
<dbReference type="Gene3D" id="3.40.50.720">
    <property type="entry name" value="NAD(P)-binding Rossmann-like Domain"/>
    <property type="match status" value="1"/>
</dbReference>
<dbReference type="PANTHER" id="PTHR43976">
    <property type="entry name" value="SHORT CHAIN DEHYDROGENASE"/>
    <property type="match status" value="1"/>
</dbReference>
<dbReference type="GO" id="GO:0016491">
    <property type="term" value="F:oxidoreductase activity"/>
    <property type="evidence" value="ECO:0007669"/>
    <property type="project" value="UniProtKB-KW"/>
</dbReference>
<reference evidence="4 5" key="1">
    <citation type="submission" date="2018-12" db="EMBL/GenBank/DDBJ databases">
        <title>Venturia inaequalis Genome Resource.</title>
        <authorList>
            <person name="Lichtner F.J."/>
        </authorList>
    </citation>
    <scope>NUCLEOTIDE SEQUENCE [LARGE SCALE GENOMIC DNA]</scope>
    <source>
        <strain evidence="4 5">120213</strain>
    </source>
</reference>
<evidence type="ECO:0000256" key="3">
    <source>
        <dbReference type="SAM" id="MobiDB-lite"/>
    </source>
</evidence>
<gene>
    <name evidence="4" type="ORF">EG328_009477</name>
</gene>
<dbReference type="InterPro" id="IPR051911">
    <property type="entry name" value="SDR_oxidoreductase"/>
</dbReference>
<keyword evidence="2" id="KW-0560">Oxidoreductase</keyword>
<organism evidence="4 5">
    <name type="scientific">Venturia inaequalis</name>
    <name type="common">Apple scab fungus</name>
    <dbReference type="NCBI Taxonomy" id="5025"/>
    <lineage>
        <taxon>Eukaryota</taxon>
        <taxon>Fungi</taxon>
        <taxon>Dikarya</taxon>
        <taxon>Ascomycota</taxon>
        <taxon>Pezizomycotina</taxon>
        <taxon>Dothideomycetes</taxon>
        <taxon>Pleosporomycetidae</taxon>
        <taxon>Venturiales</taxon>
        <taxon>Venturiaceae</taxon>
        <taxon>Venturia</taxon>
    </lineage>
</organism>
<dbReference type="PANTHER" id="PTHR43976:SF16">
    <property type="entry name" value="SHORT-CHAIN DEHYDROGENASE_REDUCTASE FAMILY PROTEIN"/>
    <property type="match status" value="1"/>
</dbReference>
<dbReference type="EMBL" id="WNWS01000570">
    <property type="protein sequence ID" value="KAE9965696.1"/>
    <property type="molecule type" value="Genomic_DNA"/>
</dbReference>
<proteinExistence type="inferred from homology"/>
<comment type="similarity">
    <text evidence="1">Belongs to the short-chain dehydrogenases/reductases (SDR) family.</text>
</comment>
<dbReference type="InterPro" id="IPR036291">
    <property type="entry name" value="NAD(P)-bd_dom_sf"/>
</dbReference>
<feature type="region of interest" description="Disordered" evidence="3">
    <location>
        <begin position="119"/>
        <end position="159"/>
    </location>
</feature>
<sequence>MKRVTPAMRKTQQTVPAIRLLEDIQFHEDEIDTCMLINTALNDIVRSNVIRFRMGQGDVAELVGLEDDTKMKLLAGCMKVLCQYLLEHGDYVVAGTLPSEFEGARGEGLKSFMGEVARQGKDETEEVDNEGSAADTIDGMELGGEKGGEEQSETKQKRRKRWRDRFRVVRLDGRKIAETQSAVAEALAAFGRIDILFICKSEAVVGSIEELSQTDRTQTLVRDQFETNFFGPVNVLKAVLPSMREKRNGHIVAMTGITAHLGTPGFAMYCSSQWALEGYCDSLAYEVAPFNIKMTIIQPNLEINVLTNRITSAPPMPEYAQDINPAPMARDLMSGILDRFDGLGQGQGQTQDDAQDNDSPSTHHTTSSTQGDKPSSGDAFHTSTISSLYPTLPAVVQHDLIIETVFAIAAIGGHDNPPARHIVGYEGVESVKEKLKTVSEELEDFLEVSGAVDIGCEGVQEGVSAGN</sequence>
<evidence type="ECO:0000313" key="4">
    <source>
        <dbReference type="EMBL" id="KAE9965696.1"/>
    </source>
</evidence>
<evidence type="ECO:0008006" key="6">
    <source>
        <dbReference type="Google" id="ProtNLM"/>
    </source>
</evidence>
<dbReference type="AlphaFoldDB" id="A0A8H3YQC1"/>
<evidence type="ECO:0000313" key="5">
    <source>
        <dbReference type="Proteomes" id="UP000447873"/>
    </source>
</evidence>
<name>A0A8H3YQC1_VENIN</name>
<evidence type="ECO:0000256" key="2">
    <source>
        <dbReference type="ARBA" id="ARBA00023002"/>
    </source>
</evidence>
<feature type="compositionally biased region" description="Low complexity" evidence="3">
    <location>
        <begin position="348"/>
        <end position="369"/>
    </location>
</feature>
<dbReference type="SUPFAM" id="SSF51735">
    <property type="entry name" value="NAD(P)-binding Rossmann-fold domains"/>
    <property type="match status" value="1"/>
</dbReference>
<feature type="compositionally biased region" description="Basic and acidic residues" evidence="3">
    <location>
        <begin position="143"/>
        <end position="155"/>
    </location>
</feature>